<feature type="transmembrane region" description="Helical" evidence="11">
    <location>
        <begin position="284"/>
        <end position="303"/>
    </location>
</feature>
<name>A0A553NUY9_TIGCA</name>
<dbReference type="PANTHER" id="PTHR18945">
    <property type="entry name" value="NEUROTRANSMITTER GATED ION CHANNEL"/>
    <property type="match status" value="1"/>
</dbReference>
<dbReference type="GO" id="GO:0005254">
    <property type="term" value="F:chloride channel activity"/>
    <property type="evidence" value="ECO:0007669"/>
    <property type="project" value="UniProtKB-ARBA"/>
</dbReference>
<dbReference type="InterPro" id="IPR038050">
    <property type="entry name" value="Neuro_actylchol_rec"/>
</dbReference>
<dbReference type="InterPro" id="IPR006201">
    <property type="entry name" value="Neur_channel"/>
</dbReference>
<evidence type="ECO:0000313" key="15">
    <source>
        <dbReference type="Proteomes" id="UP000318571"/>
    </source>
</evidence>
<evidence type="ECO:0000256" key="11">
    <source>
        <dbReference type="SAM" id="Phobius"/>
    </source>
</evidence>
<evidence type="ECO:0000256" key="5">
    <source>
        <dbReference type="ARBA" id="ARBA00022692"/>
    </source>
</evidence>
<comment type="subcellular location">
    <subcellularLocation>
        <location evidence="2">Cell membrane</location>
    </subcellularLocation>
    <subcellularLocation>
        <location evidence="1">Membrane</location>
        <topology evidence="1">Multi-pass membrane protein</topology>
    </subcellularLocation>
</comment>
<dbReference type="STRING" id="6832.A0A553NUY9"/>
<sequence>MNTLQSWVPLVIIFVNGSRSEPSEFCSKYFLENPLQHYCLPPTYSKDVLPKMENGSALNISIDFILTQVIHVDDIKLTVRLAMYMELSWIEPRIQINHKGIFNHTDQVILLSLRQLEQFWIPDLEIIELEGFRSPNTIMRIGSFEMDLDKLLRIALPVEITVRCPFNYDEFPMDEQTCPLRFGSFGYQSDLVIFSGTIKYANEKQRFLKYHVKVKDMPQSEKQYLYQVGEQSPESYSTYGFDLVLIRDQQAHLMRTYLPTGVLVVTSWISFLVDPAVVPGRMAILVTLLLVLINVSNSISTSIPLAKSLTAVEIWLLSCLGFVFAALMEYAYLLYYLMDARHSLNAFQRRN</sequence>
<dbReference type="AlphaFoldDB" id="A0A553NUY9"/>
<keyword evidence="15" id="KW-1185">Reference proteome</keyword>
<keyword evidence="9 11" id="KW-0472">Membrane</keyword>
<evidence type="ECO:0000256" key="2">
    <source>
        <dbReference type="ARBA" id="ARBA00004236"/>
    </source>
</evidence>
<dbReference type="Gene3D" id="1.20.58.390">
    <property type="entry name" value="Neurotransmitter-gated ion-channel transmembrane domain"/>
    <property type="match status" value="1"/>
</dbReference>
<keyword evidence="3" id="KW-0813">Transport</keyword>
<feature type="transmembrane region" description="Helical" evidence="11">
    <location>
        <begin position="315"/>
        <end position="337"/>
    </location>
</feature>
<dbReference type="SUPFAM" id="SSF63712">
    <property type="entry name" value="Nicotinic receptor ligand binding domain-like"/>
    <property type="match status" value="1"/>
</dbReference>
<dbReference type="GO" id="GO:0004888">
    <property type="term" value="F:transmembrane signaling receptor activity"/>
    <property type="evidence" value="ECO:0007669"/>
    <property type="project" value="InterPro"/>
</dbReference>
<gene>
    <name evidence="14" type="ORF">TCAL_16528</name>
</gene>
<feature type="domain" description="Neurotransmitter-gated ion-channel ligand-binding" evidence="12">
    <location>
        <begin position="43"/>
        <end position="227"/>
    </location>
</feature>
<evidence type="ECO:0000256" key="3">
    <source>
        <dbReference type="ARBA" id="ARBA00022448"/>
    </source>
</evidence>
<dbReference type="Pfam" id="PF02931">
    <property type="entry name" value="Neur_chan_LBD"/>
    <property type="match status" value="1"/>
</dbReference>
<protein>
    <submittedName>
        <fullName evidence="14">Uncharacterized protein</fullName>
    </submittedName>
</protein>
<dbReference type="Gene3D" id="2.70.170.10">
    <property type="entry name" value="Neurotransmitter-gated ion-channel ligand-binding domain"/>
    <property type="match status" value="1"/>
</dbReference>
<keyword evidence="5 11" id="KW-0812">Transmembrane</keyword>
<evidence type="ECO:0000259" key="13">
    <source>
        <dbReference type="Pfam" id="PF02932"/>
    </source>
</evidence>
<evidence type="ECO:0000256" key="6">
    <source>
        <dbReference type="ARBA" id="ARBA00022729"/>
    </source>
</evidence>
<evidence type="ECO:0000256" key="10">
    <source>
        <dbReference type="ARBA" id="ARBA00023303"/>
    </source>
</evidence>
<evidence type="ECO:0000259" key="12">
    <source>
        <dbReference type="Pfam" id="PF02931"/>
    </source>
</evidence>
<keyword evidence="7 11" id="KW-1133">Transmembrane helix</keyword>
<evidence type="ECO:0000256" key="9">
    <source>
        <dbReference type="ARBA" id="ARBA00023136"/>
    </source>
</evidence>
<dbReference type="GO" id="GO:0005886">
    <property type="term" value="C:plasma membrane"/>
    <property type="evidence" value="ECO:0007669"/>
    <property type="project" value="UniProtKB-SubCell"/>
</dbReference>
<evidence type="ECO:0000256" key="7">
    <source>
        <dbReference type="ARBA" id="ARBA00022989"/>
    </source>
</evidence>
<accession>A0A553NUY9</accession>
<proteinExistence type="predicted"/>
<keyword evidence="10" id="KW-0407">Ion channel</keyword>
<evidence type="ECO:0000256" key="1">
    <source>
        <dbReference type="ARBA" id="ARBA00004141"/>
    </source>
</evidence>
<dbReference type="InterPro" id="IPR036719">
    <property type="entry name" value="Neuro-gated_channel_TM_sf"/>
</dbReference>
<dbReference type="Proteomes" id="UP000318571">
    <property type="component" value="Chromosome 1"/>
</dbReference>
<reference evidence="14 15" key="1">
    <citation type="journal article" date="2018" name="Nat. Ecol. Evol.">
        <title>Genomic signatures of mitonuclear coevolution across populations of Tigriopus californicus.</title>
        <authorList>
            <person name="Barreto F.S."/>
            <person name="Watson E.T."/>
            <person name="Lima T.G."/>
            <person name="Willett C.S."/>
            <person name="Edmands S."/>
            <person name="Li W."/>
            <person name="Burton R.S."/>
        </authorList>
    </citation>
    <scope>NUCLEOTIDE SEQUENCE [LARGE SCALE GENOMIC DNA]</scope>
    <source>
        <strain evidence="14 15">San Diego</strain>
    </source>
</reference>
<dbReference type="GO" id="GO:0099095">
    <property type="term" value="F:ligand-gated monoatomic anion channel activity"/>
    <property type="evidence" value="ECO:0007669"/>
    <property type="project" value="UniProtKB-ARBA"/>
</dbReference>
<dbReference type="InterPro" id="IPR006202">
    <property type="entry name" value="Neur_chan_lig-bd"/>
</dbReference>
<comment type="caution">
    <text evidence="14">The sequence shown here is derived from an EMBL/GenBank/DDBJ whole genome shotgun (WGS) entry which is preliminary data.</text>
</comment>
<evidence type="ECO:0000256" key="4">
    <source>
        <dbReference type="ARBA" id="ARBA00022475"/>
    </source>
</evidence>
<dbReference type="InterPro" id="IPR006028">
    <property type="entry name" value="GABAA/Glycine_rcpt"/>
</dbReference>
<evidence type="ECO:0000256" key="8">
    <source>
        <dbReference type="ARBA" id="ARBA00023065"/>
    </source>
</evidence>
<keyword evidence="6" id="KW-0732">Signal</keyword>
<dbReference type="Pfam" id="PF02932">
    <property type="entry name" value="Neur_chan_memb"/>
    <property type="match status" value="1"/>
</dbReference>
<organism evidence="14 15">
    <name type="scientific">Tigriopus californicus</name>
    <name type="common">Marine copepod</name>
    <dbReference type="NCBI Taxonomy" id="6832"/>
    <lineage>
        <taxon>Eukaryota</taxon>
        <taxon>Metazoa</taxon>
        <taxon>Ecdysozoa</taxon>
        <taxon>Arthropoda</taxon>
        <taxon>Crustacea</taxon>
        <taxon>Multicrustacea</taxon>
        <taxon>Hexanauplia</taxon>
        <taxon>Copepoda</taxon>
        <taxon>Harpacticoida</taxon>
        <taxon>Harpacticidae</taxon>
        <taxon>Tigriopus</taxon>
    </lineage>
</organism>
<evidence type="ECO:0000313" key="14">
    <source>
        <dbReference type="EMBL" id="TRY69251.1"/>
    </source>
</evidence>
<dbReference type="PRINTS" id="PR00253">
    <property type="entry name" value="GABAARECEPTR"/>
</dbReference>
<keyword evidence="4" id="KW-1003">Cell membrane</keyword>
<dbReference type="EMBL" id="VCGU01000010">
    <property type="protein sequence ID" value="TRY69251.1"/>
    <property type="molecule type" value="Genomic_DNA"/>
</dbReference>
<dbReference type="InterPro" id="IPR006029">
    <property type="entry name" value="Neurotrans-gated_channel_TM"/>
</dbReference>
<keyword evidence="8" id="KW-0406">Ion transport</keyword>
<dbReference type="InterPro" id="IPR036734">
    <property type="entry name" value="Neur_chan_lig-bd_sf"/>
</dbReference>
<feature type="domain" description="Neurotransmitter-gated ion-channel transmembrane" evidence="13">
    <location>
        <begin position="256"/>
        <end position="338"/>
    </location>
</feature>
<dbReference type="GO" id="GO:0005230">
    <property type="term" value="F:extracellular ligand-gated monoatomic ion channel activity"/>
    <property type="evidence" value="ECO:0007669"/>
    <property type="project" value="InterPro"/>
</dbReference>
<dbReference type="SUPFAM" id="SSF90112">
    <property type="entry name" value="Neurotransmitter-gated ion-channel transmembrane pore"/>
    <property type="match status" value="1"/>
</dbReference>
<feature type="transmembrane region" description="Helical" evidence="11">
    <location>
        <begin position="257"/>
        <end position="277"/>
    </location>
</feature>